<dbReference type="Gene3D" id="1.10.10.10">
    <property type="entry name" value="Winged helix-like DNA-binding domain superfamily/Winged helix DNA-binding domain"/>
    <property type="match status" value="1"/>
</dbReference>
<dbReference type="InterPro" id="IPR036388">
    <property type="entry name" value="WH-like_DNA-bd_sf"/>
</dbReference>
<dbReference type="CDD" id="cd07377">
    <property type="entry name" value="WHTH_GntR"/>
    <property type="match status" value="1"/>
</dbReference>
<dbReference type="PROSITE" id="PS50949">
    <property type="entry name" value="HTH_GNTR"/>
    <property type="match status" value="1"/>
</dbReference>
<comment type="caution">
    <text evidence="5">The sequence shown here is derived from an EMBL/GenBank/DDBJ whole genome shotgun (WGS) entry which is preliminary data.</text>
</comment>
<dbReference type="InterPro" id="IPR036390">
    <property type="entry name" value="WH_DNA-bd_sf"/>
</dbReference>
<dbReference type="PANTHER" id="PTHR43537">
    <property type="entry name" value="TRANSCRIPTIONAL REGULATOR, GNTR FAMILY"/>
    <property type="match status" value="1"/>
</dbReference>
<dbReference type="InterPro" id="IPR000524">
    <property type="entry name" value="Tscrpt_reg_HTH_GntR"/>
</dbReference>
<name>A0ABU7LKK9_9NOCA</name>
<dbReference type="RefSeq" id="WP_330137171.1">
    <property type="nucleotide sequence ID" value="NZ_JAUTXY010000027.1"/>
</dbReference>
<dbReference type="Proteomes" id="UP001336020">
    <property type="component" value="Unassembled WGS sequence"/>
</dbReference>
<proteinExistence type="predicted"/>
<reference evidence="5 6" key="1">
    <citation type="submission" date="2023-07" db="EMBL/GenBank/DDBJ databases">
        <authorList>
            <person name="Girao M."/>
            <person name="Carvalho M.F."/>
        </authorList>
    </citation>
    <scope>NUCLEOTIDE SEQUENCE [LARGE SCALE GENOMIC DNA]</scope>
    <source>
        <strain evidence="5 6">YIM65754</strain>
    </source>
</reference>
<dbReference type="InterPro" id="IPR008920">
    <property type="entry name" value="TF_FadR/GntR_C"/>
</dbReference>
<dbReference type="SMART" id="SM00895">
    <property type="entry name" value="FCD"/>
    <property type="match status" value="1"/>
</dbReference>
<dbReference type="SMART" id="SM00345">
    <property type="entry name" value="HTH_GNTR"/>
    <property type="match status" value="1"/>
</dbReference>
<evidence type="ECO:0000256" key="3">
    <source>
        <dbReference type="ARBA" id="ARBA00023163"/>
    </source>
</evidence>
<keyword evidence="1" id="KW-0805">Transcription regulation</keyword>
<dbReference type="SUPFAM" id="SSF46785">
    <property type="entry name" value="Winged helix' DNA-binding domain"/>
    <property type="match status" value="1"/>
</dbReference>
<keyword evidence="3" id="KW-0804">Transcription</keyword>
<evidence type="ECO:0000256" key="2">
    <source>
        <dbReference type="ARBA" id="ARBA00023125"/>
    </source>
</evidence>
<evidence type="ECO:0000256" key="1">
    <source>
        <dbReference type="ARBA" id="ARBA00023015"/>
    </source>
</evidence>
<organism evidence="5 6">
    <name type="scientific">Rhodococcus artemisiae</name>
    <dbReference type="NCBI Taxonomy" id="714159"/>
    <lineage>
        <taxon>Bacteria</taxon>
        <taxon>Bacillati</taxon>
        <taxon>Actinomycetota</taxon>
        <taxon>Actinomycetes</taxon>
        <taxon>Mycobacteriales</taxon>
        <taxon>Nocardiaceae</taxon>
        <taxon>Rhodococcus</taxon>
    </lineage>
</organism>
<dbReference type="Pfam" id="PF07729">
    <property type="entry name" value="FCD"/>
    <property type="match status" value="1"/>
</dbReference>
<dbReference type="InterPro" id="IPR011711">
    <property type="entry name" value="GntR_C"/>
</dbReference>
<dbReference type="Gene3D" id="1.20.120.530">
    <property type="entry name" value="GntR ligand-binding domain-like"/>
    <property type="match status" value="1"/>
</dbReference>
<dbReference type="EMBL" id="JAUTXY010000027">
    <property type="protein sequence ID" value="MEE2062050.1"/>
    <property type="molecule type" value="Genomic_DNA"/>
</dbReference>
<dbReference type="PANTHER" id="PTHR43537:SF24">
    <property type="entry name" value="GLUCONATE OPERON TRANSCRIPTIONAL REPRESSOR"/>
    <property type="match status" value="1"/>
</dbReference>
<accession>A0ABU7LKK9</accession>
<dbReference type="Pfam" id="PF00392">
    <property type="entry name" value="GntR"/>
    <property type="match status" value="1"/>
</dbReference>
<gene>
    <name evidence="5" type="ORF">Q7514_31460</name>
</gene>
<keyword evidence="6" id="KW-1185">Reference proteome</keyword>
<feature type="domain" description="HTH gntR-type" evidence="4">
    <location>
        <begin position="17"/>
        <end position="84"/>
    </location>
</feature>
<evidence type="ECO:0000313" key="5">
    <source>
        <dbReference type="EMBL" id="MEE2062050.1"/>
    </source>
</evidence>
<evidence type="ECO:0000259" key="4">
    <source>
        <dbReference type="PROSITE" id="PS50949"/>
    </source>
</evidence>
<protein>
    <submittedName>
        <fullName evidence="5">GntR family transcriptional regulator</fullName>
    </submittedName>
</protein>
<dbReference type="SUPFAM" id="SSF48008">
    <property type="entry name" value="GntR ligand-binding domain-like"/>
    <property type="match status" value="1"/>
</dbReference>
<sequence>MPPPNRSGSSRSLGRRPQLSDDVASFVRNRIMSGEVRPGDFVRLDETAAELGVSVTPVREALLTLRGEGLVELVPHRGYVVAPLTRSDIDDVFWLQGCIAEKLAARAAETIGDETIAELDDINVRFSDAVRIGDGARIETLEFSFHRTLNRAAAARKLAWFLHNATRYTPAHFYSSDQEWGVEAVAAHHRILDALREHDPNTAGTETRDHFTDGARRLVRHLDEIGIWS</sequence>
<keyword evidence="2" id="KW-0238">DNA-binding</keyword>
<evidence type="ECO:0000313" key="6">
    <source>
        <dbReference type="Proteomes" id="UP001336020"/>
    </source>
</evidence>